<keyword evidence="3" id="KW-1185">Reference proteome</keyword>
<evidence type="ECO:0000256" key="1">
    <source>
        <dbReference type="SAM" id="MobiDB-lite"/>
    </source>
</evidence>
<organism evidence="2 3">
    <name type="scientific">Paeniroseomonas aquatica</name>
    <dbReference type="NCBI Taxonomy" id="373043"/>
    <lineage>
        <taxon>Bacteria</taxon>
        <taxon>Pseudomonadati</taxon>
        <taxon>Pseudomonadota</taxon>
        <taxon>Alphaproteobacteria</taxon>
        <taxon>Acetobacterales</taxon>
        <taxon>Acetobacteraceae</taxon>
        <taxon>Paeniroseomonas</taxon>
    </lineage>
</organism>
<dbReference type="Proteomes" id="UP001529369">
    <property type="component" value="Unassembled WGS sequence"/>
</dbReference>
<name>A0ABT8A8W0_9PROT</name>
<feature type="compositionally biased region" description="Polar residues" evidence="1">
    <location>
        <begin position="1"/>
        <end position="19"/>
    </location>
</feature>
<evidence type="ECO:0000313" key="3">
    <source>
        <dbReference type="Proteomes" id="UP001529369"/>
    </source>
</evidence>
<accession>A0ABT8A8W0</accession>
<evidence type="ECO:0000313" key="2">
    <source>
        <dbReference type="EMBL" id="MDN3566243.1"/>
    </source>
</evidence>
<feature type="non-terminal residue" evidence="2">
    <location>
        <position position="1"/>
    </location>
</feature>
<feature type="region of interest" description="Disordered" evidence="1">
    <location>
        <begin position="1"/>
        <end position="41"/>
    </location>
</feature>
<protein>
    <submittedName>
        <fullName evidence="2">Uncharacterized protein</fullName>
    </submittedName>
</protein>
<reference evidence="3" key="1">
    <citation type="journal article" date="2019" name="Int. J. Syst. Evol. Microbiol.">
        <title>The Global Catalogue of Microorganisms (GCM) 10K type strain sequencing project: providing services to taxonomists for standard genome sequencing and annotation.</title>
        <authorList>
            <consortium name="The Broad Institute Genomics Platform"/>
            <consortium name="The Broad Institute Genome Sequencing Center for Infectious Disease"/>
            <person name="Wu L."/>
            <person name="Ma J."/>
        </authorList>
    </citation>
    <scope>NUCLEOTIDE SEQUENCE [LARGE SCALE GENOMIC DNA]</scope>
    <source>
        <strain evidence="3">CECT 7131</strain>
    </source>
</reference>
<sequence>HGRGFQATNFSSLLDQSCSGHGRTRRSPRHVPYERRQDSQPQALGYKVRSKIYGCDIVSIGPGEPPLVVITELNLTLSPELICKASSGGKNPQVAHYH</sequence>
<proteinExistence type="predicted"/>
<dbReference type="EMBL" id="JAUFPN010000168">
    <property type="protein sequence ID" value="MDN3566243.1"/>
    <property type="molecule type" value="Genomic_DNA"/>
</dbReference>
<comment type="caution">
    <text evidence="2">The sequence shown here is derived from an EMBL/GenBank/DDBJ whole genome shotgun (WGS) entry which is preliminary data.</text>
</comment>
<gene>
    <name evidence="2" type="ORF">QWZ14_17880</name>
</gene>